<evidence type="ECO:0000256" key="5">
    <source>
        <dbReference type="ARBA" id="ARBA00022475"/>
    </source>
</evidence>
<comment type="caution">
    <text evidence="15">The sequence shown here is derived from an EMBL/GenBank/DDBJ whole genome shotgun (WGS) entry which is preliminary data.</text>
</comment>
<dbReference type="PANTHER" id="PTHR30587">
    <property type="entry name" value="FLAGELLAR BIOSYNTHETIC PROTEIN FLIP"/>
    <property type="match status" value="1"/>
</dbReference>
<keyword evidence="10 13" id="KW-0472">Membrane</keyword>
<keyword evidence="5 13" id="KW-1003">Cell membrane</keyword>
<reference evidence="16" key="1">
    <citation type="journal article" date="2019" name="Int. J. Syst. Evol. Microbiol.">
        <title>The Global Catalogue of Microorganisms (GCM) 10K type strain sequencing project: providing services to taxonomists for standard genome sequencing and annotation.</title>
        <authorList>
            <consortium name="The Broad Institute Genomics Platform"/>
            <consortium name="The Broad Institute Genome Sequencing Center for Infectious Disease"/>
            <person name="Wu L."/>
            <person name="Ma J."/>
        </authorList>
    </citation>
    <scope>NUCLEOTIDE SEQUENCE [LARGE SCALE GENOMIC DNA]</scope>
    <source>
        <strain evidence="16">CECT 8570</strain>
    </source>
</reference>
<name>A0ABV8V9S3_9GAMM</name>
<evidence type="ECO:0000313" key="15">
    <source>
        <dbReference type="EMBL" id="MFC4363804.1"/>
    </source>
</evidence>
<comment type="similarity">
    <text evidence="2 13">Belongs to the FliP/MopC/SpaP family.</text>
</comment>
<evidence type="ECO:0000313" key="16">
    <source>
        <dbReference type="Proteomes" id="UP001595840"/>
    </source>
</evidence>
<keyword evidence="7 13" id="KW-1005">Bacterial flagellum biogenesis</keyword>
<comment type="function">
    <text evidence="1 13">Plays a role in the flagellum-specific transport system.</text>
</comment>
<organism evidence="15 16">
    <name type="scientific">Simiduia curdlanivorans</name>
    <dbReference type="NCBI Taxonomy" id="1492769"/>
    <lineage>
        <taxon>Bacteria</taxon>
        <taxon>Pseudomonadati</taxon>
        <taxon>Pseudomonadota</taxon>
        <taxon>Gammaproteobacteria</taxon>
        <taxon>Cellvibrionales</taxon>
        <taxon>Cellvibrionaceae</taxon>
        <taxon>Simiduia</taxon>
    </lineage>
</organism>
<evidence type="ECO:0000256" key="9">
    <source>
        <dbReference type="ARBA" id="ARBA00022989"/>
    </source>
</evidence>
<dbReference type="Pfam" id="PF00813">
    <property type="entry name" value="FliP"/>
    <property type="match status" value="1"/>
</dbReference>
<dbReference type="PROSITE" id="PS01060">
    <property type="entry name" value="FLIP_1"/>
    <property type="match status" value="1"/>
</dbReference>
<evidence type="ECO:0000256" key="3">
    <source>
        <dbReference type="ARBA" id="ARBA00021714"/>
    </source>
</evidence>
<evidence type="ECO:0000256" key="8">
    <source>
        <dbReference type="ARBA" id="ARBA00022927"/>
    </source>
</evidence>
<dbReference type="InterPro" id="IPR005837">
    <property type="entry name" value="FliP"/>
</dbReference>
<keyword evidence="8 13" id="KW-0653">Protein transport</keyword>
<feature type="chain" id="PRO_5046359662" description="Flagellar biosynthetic protein FliP" evidence="14">
    <location>
        <begin position="22"/>
        <end position="259"/>
    </location>
</feature>
<dbReference type="PRINTS" id="PR01302">
    <property type="entry name" value="TYPE3IMPPROT"/>
</dbReference>
<evidence type="ECO:0000256" key="6">
    <source>
        <dbReference type="ARBA" id="ARBA00022692"/>
    </source>
</evidence>
<dbReference type="RefSeq" id="WP_290263338.1">
    <property type="nucleotide sequence ID" value="NZ_JAUFQG010000004.1"/>
</dbReference>
<sequence length="259" mass="28387">MRFAQIASLLLLFLFSSAVFAAEEQSVIDTFNSMKGIPAVTMTNNPDGSQDYTVTIQILAIMTSLTLLPAILMMMTSFTRIIIVFSILRQALGLQQAPSNQILIGLSLFLTFFIMTPVLEQVHDSALVPYMNEVVTSKEAVGLAAKPFREFMLGQTRETDLDLFLDIGRYGDVASVEDVPMSVLIPAFVTSELKTAFQIGFMLFIPFLVIDLVVASVLMAMGMMMLSPLIISLPFKIMLFVLVDGWAMVIGTLAASFGV</sequence>
<dbReference type="NCBIfam" id="NF009438">
    <property type="entry name" value="PRK12797.1"/>
    <property type="match status" value="1"/>
</dbReference>
<proteinExistence type="inferred from homology"/>
<keyword evidence="11" id="KW-0975">Bacterial flagellum</keyword>
<feature type="signal peptide" evidence="14">
    <location>
        <begin position="1"/>
        <end position="21"/>
    </location>
</feature>
<comment type="caution">
    <text evidence="13">Lacks conserved residue(s) required for the propagation of feature annotation.</text>
</comment>
<feature type="transmembrane region" description="Helical" evidence="13">
    <location>
        <begin position="237"/>
        <end position="257"/>
    </location>
</feature>
<dbReference type="NCBIfam" id="TIGR01103">
    <property type="entry name" value="fliP"/>
    <property type="match status" value="1"/>
</dbReference>
<keyword evidence="15" id="KW-0282">Flagellum</keyword>
<evidence type="ECO:0000256" key="7">
    <source>
        <dbReference type="ARBA" id="ARBA00022795"/>
    </source>
</evidence>
<evidence type="ECO:0000256" key="14">
    <source>
        <dbReference type="SAM" id="SignalP"/>
    </source>
</evidence>
<evidence type="ECO:0000256" key="11">
    <source>
        <dbReference type="ARBA" id="ARBA00023143"/>
    </source>
</evidence>
<evidence type="ECO:0000256" key="13">
    <source>
        <dbReference type="RuleBase" id="RU362069"/>
    </source>
</evidence>
<dbReference type="PANTHER" id="PTHR30587:SF0">
    <property type="entry name" value="FLAGELLAR BIOSYNTHETIC PROTEIN FLIP"/>
    <property type="match status" value="1"/>
</dbReference>
<dbReference type="InterPro" id="IPR005838">
    <property type="entry name" value="T3SS_IM_P"/>
</dbReference>
<feature type="transmembrane region" description="Helical" evidence="13">
    <location>
        <begin position="199"/>
        <end position="225"/>
    </location>
</feature>
<accession>A0ABV8V9S3</accession>
<evidence type="ECO:0000256" key="4">
    <source>
        <dbReference type="ARBA" id="ARBA00022448"/>
    </source>
</evidence>
<dbReference type="Proteomes" id="UP001595840">
    <property type="component" value="Unassembled WGS sequence"/>
</dbReference>
<dbReference type="PROSITE" id="PS01061">
    <property type="entry name" value="FLIP_2"/>
    <property type="match status" value="1"/>
</dbReference>
<dbReference type="PRINTS" id="PR00951">
    <property type="entry name" value="FLGBIOSNFLIP"/>
</dbReference>
<keyword evidence="4 13" id="KW-0813">Transport</keyword>
<keyword evidence="6 13" id="KW-0812">Transmembrane</keyword>
<evidence type="ECO:0000256" key="1">
    <source>
        <dbReference type="ARBA" id="ARBA00003663"/>
    </source>
</evidence>
<evidence type="ECO:0000256" key="2">
    <source>
        <dbReference type="ARBA" id="ARBA00006257"/>
    </source>
</evidence>
<gene>
    <name evidence="13 15" type="primary">fliP</name>
    <name evidence="15" type="ORF">ACFOX3_15920</name>
</gene>
<keyword evidence="16" id="KW-1185">Reference proteome</keyword>
<keyword evidence="15" id="KW-0966">Cell projection</keyword>
<evidence type="ECO:0000256" key="12">
    <source>
        <dbReference type="ARBA" id="ARBA00023225"/>
    </source>
</evidence>
<keyword evidence="12 13" id="KW-1006">Bacterial flagellum protein export</keyword>
<keyword evidence="15" id="KW-0969">Cilium</keyword>
<comment type="subcellular location">
    <subcellularLocation>
        <location evidence="13">Cell membrane</location>
        <topology evidence="13">Multi-pass membrane protein</topology>
    </subcellularLocation>
    <subcellularLocation>
        <location evidence="13">Bacterial flagellum basal body</location>
    </subcellularLocation>
</comment>
<keyword evidence="14" id="KW-0732">Signal</keyword>
<evidence type="ECO:0000256" key="10">
    <source>
        <dbReference type="ARBA" id="ARBA00023136"/>
    </source>
</evidence>
<feature type="transmembrane region" description="Helical" evidence="13">
    <location>
        <begin position="100"/>
        <end position="119"/>
    </location>
</feature>
<keyword evidence="9 13" id="KW-1133">Transmembrane helix</keyword>
<dbReference type="EMBL" id="JBHSCX010000021">
    <property type="protein sequence ID" value="MFC4363804.1"/>
    <property type="molecule type" value="Genomic_DNA"/>
</dbReference>
<protein>
    <recommendedName>
        <fullName evidence="3 13">Flagellar biosynthetic protein FliP</fullName>
    </recommendedName>
</protein>